<dbReference type="Proteomes" id="UP000660339">
    <property type="component" value="Unassembled WGS sequence"/>
</dbReference>
<keyword evidence="2" id="KW-1185">Reference proteome</keyword>
<protein>
    <submittedName>
        <fullName evidence="1">Uncharacterized protein</fullName>
    </submittedName>
</protein>
<proteinExistence type="predicted"/>
<gene>
    <name evidence="1" type="ORF">Cme02nite_09260</name>
</gene>
<comment type="caution">
    <text evidence="1">The sequence shown here is derived from an EMBL/GenBank/DDBJ whole genome shotgun (WGS) entry which is preliminary data.</text>
</comment>
<evidence type="ECO:0000313" key="2">
    <source>
        <dbReference type="Proteomes" id="UP000660339"/>
    </source>
</evidence>
<organism evidence="1 2">
    <name type="scientific">Catellatospora methionotrophica</name>
    <dbReference type="NCBI Taxonomy" id="121620"/>
    <lineage>
        <taxon>Bacteria</taxon>
        <taxon>Bacillati</taxon>
        <taxon>Actinomycetota</taxon>
        <taxon>Actinomycetes</taxon>
        <taxon>Micromonosporales</taxon>
        <taxon>Micromonosporaceae</taxon>
        <taxon>Catellatospora</taxon>
    </lineage>
</organism>
<dbReference type="AlphaFoldDB" id="A0A8J3LBG7"/>
<sequence>MVGRYCEDFTVGNVCQHLREEGPVGRLIVDSGLSMVIVLGLTGARLRAAGARCA</sequence>
<dbReference type="RefSeq" id="WP_166384804.1">
    <property type="nucleotide sequence ID" value="NZ_BAAATT010000029.1"/>
</dbReference>
<accession>A0A8J3LBG7</accession>
<evidence type="ECO:0000313" key="1">
    <source>
        <dbReference type="EMBL" id="GIG12594.1"/>
    </source>
</evidence>
<name>A0A8J3LBG7_9ACTN</name>
<reference evidence="1" key="1">
    <citation type="submission" date="2021-01" db="EMBL/GenBank/DDBJ databases">
        <title>Whole genome shotgun sequence of Catellatospora methionotrophica NBRC 14553.</title>
        <authorList>
            <person name="Komaki H."/>
            <person name="Tamura T."/>
        </authorList>
    </citation>
    <scope>NUCLEOTIDE SEQUENCE</scope>
    <source>
        <strain evidence="1">NBRC 14553</strain>
    </source>
</reference>
<dbReference type="EMBL" id="BONJ01000002">
    <property type="protein sequence ID" value="GIG12594.1"/>
    <property type="molecule type" value="Genomic_DNA"/>
</dbReference>